<dbReference type="InterPro" id="IPR036922">
    <property type="entry name" value="Rieske_2Fe-2S_sf"/>
</dbReference>
<evidence type="ECO:0000313" key="2">
    <source>
        <dbReference type="EMBL" id="MEL4306173.1"/>
    </source>
</evidence>
<organism evidence="2 3">
    <name type="scientific">Methanococcoides cohabitans</name>
    <dbReference type="NCBI Taxonomy" id="3136559"/>
    <lineage>
        <taxon>Archaea</taxon>
        <taxon>Methanobacteriati</taxon>
        <taxon>Methanobacteriota</taxon>
        <taxon>Stenosarchaea group</taxon>
        <taxon>Methanomicrobia</taxon>
        <taxon>Methanosarcinales</taxon>
        <taxon>Methanosarcinaceae</taxon>
        <taxon>Methanococcoides</taxon>
    </lineage>
</organism>
<keyword evidence="3" id="KW-1185">Reference proteome</keyword>
<dbReference type="Proteomes" id="UP001396646">
    <property type="component" value="Unassembled WGS sequence"/>
</dbReference>
<dbReference type="Pfam" id="PF10080">
    <property type="entry name" value="FtrD-like"/>
    <property type="match status" value="1"/>
</dbReference>
<feature type="domain" description="Membrane iron-sulfur containing protein FtrD-like" evidence="1">
    <location>
        <begin position="60"/>
        <end position="150"/>
    </location>
</feature>
<comment type="caution">
    <text evidence="2">The sequence shown here is derived from an EMBL/GenBank/DDBJ whole genome shotgun (WGS) entry which is preliminary data.</text>
</comment>
<protein>
    <submittedName>
        <fullName evidence="2">Fe-S-containing protein</fullName>
    </submittedName>
</protein>
<gene>
    <name evidence="2" type="ORF">WOA13_10110</name>
</gene>
<evidence type="ECO:0000313" key="3">
    <source>
        <dbReference type="Proteomes" id="UP001396646"/>
    </source>
</evidence>
<reference evidence="2 3" key="1">
    <citation type="submission" date="2024-04" db="EMBL/GenBank/DDBJ databases">
        <title>Methanococcoides sp. LMO-2.</title>
        <authorList>
            <person name="Liang L."/>
        </authorList>
    </citation>
    <scope>NUCLEOTIDE SEQUENCE [LARGE SCALE GENOMIC DNA]</scope>
    <source>
        <strain evidence="2 3">LMO-2</strain>
    </source>
</reference>
<proteinExistence type="predicted"/>
<dbReference type="EMBL" id="JBCAUS010000007">
    <property type="protein sequence ID" value="MEL4306173.1"/>
    <property type="molecule type" value="Genomic_DNA"/>
</dbReference>
<dbReference type="RefSeq" id="WP_342127788.1">
    <property type="nucleotide sequence ID" value="NZ_JBCAUS010000007.1"/>
</dbReference>
<sequence length="161" mass="17334">MRSKLAAYIVIVAVVFAAGCVDDGAQATAQTKPVSATWIEPQLIDDTVVIPVQTIEESMNTHFKMETSAGEIAVMAYMLGDEIVVRSNVCPPCGSIGFSLQDELLICDACRTTFDTGTGQGIQGACVDYPKENIPYEETEGNVMIKIDDIVIAHMNTVQRG</sequence>
<dbReference type="SUPFAM" id="SSF50022">
    <property type="entry name" value="ISP domain"/>
    <property type="match status" value="1"/>
</dbReference>
<dbReference type="PROSITE" id="PS51257">
    <property type="entry name" value="PROKAR_LIPOPROTEIN"/>
    <property type="match status" value="1"/>
</dbReference>
<evidence type="ECO:0000259" key="1">
    <source>
        <dbReference type="Pfam" id="PF10080"/>
    </source>
</evidence>
<name>A0ABU9KYY0_9EURY</name>
<dbReference type="InterPro" id="IPR018758">
    <property type="entry name" value="FtrD-like"/>
</dbReference>
<accession>A0ABU9KYY0</accession>